<comment type="caution">
    <text evidence="2">Lacks conserved residue(s) required for the propagation of feature annotation.</text>
</comment>
<evidence type="ECO:0000313" key="5">
    <source>
        <dbReference type="EMBL" id="RZF40880.1"/>
    </source>
</evidence>
<feature type="signal peptide" evidence="3">
    <location>
        <begin position="1"/>
        <end position="28"/>
    </location>
</feature>
<feature type="chain" id="PRO_5019753850" description="Sushi domain-containing protein" evidence="3">
    <location>
        <begin position="29"/>
        <end position="98"/>
    </location>
</feature>
<keyword evidence="3" id="KW-0732">Signal</keyword>
<gene>
    <name evidence="5" type="ORF">LSTR_LSTR003390</name>
</gene>
<dbReference type="EMBL" id="QKKF02017590">
    <property type="protein sequence ID" value="RZF40880.1"/>
    <property type="molecule type" value="Genomic_DNA"/>
</dbReference>
<dbReference type="SMR" id="A0A482X647"/>
<feature type="domain" description="Sushi" evidence="4">
    <location>
        <begin position="27"/>
        <end position="92"/>
    </location>
</feature>
<keyword evidence="1" id="KW-1015">Disulfide bond</keyword>
<dbReference type="PROSITE" id="PS50923">
    <property type="entry name" value="SUSHI"/>
    <property type="match status" value="1"/>
</dbReference>
<dbReference type="SUPFAM" id="SSF57535">
    <property type="entry name" value="Complement control module/SCR domain"/>
    <property type="match status" value="1"/>
</dbReference>
<dbReference type="SMART" id="SM00032">
    <property type="entry name" value="CCP"/>
    <property type="match status" value="1"/>
</dbReference>
<evidence type="ECO:0000256" key="2">
    <source>
        <dbReference type="PROSITE-ProRule" id="PRU00302"/>
    </source>
</evidence>
<dbReference type="InterPro" id="IPR000436">
    <property type="entry name" value="Sushi_SCR_CCP_dom"/>
</dbReference>
<dbReference type="InterPro" id="IPR035976">
    <property type="entry name" value="Sushi/SCR/CCP_sf"/>
</dbReference>
<dbReference type="STRING" id="195883.A0A482X647"/>
<name>A0A482X647_LAOST</name>
<dbReference type="CDD" id="cd00033">
    <property type="entry name" value="CCP"/>
    <property type="match status" value="1"/>
</dbReference>
<organism evidence="5 6">
    <name type="scientific">Laodelphax striatellus</name>
    <name type="common">Small brown planthopper</name>
    <name type="synonym">Delphax striatella</name>
    <dbReference type="NCBI Taxonomy" id="195883"/>
    <lineage>
        <taxon>Eukaryota</taxon>
        <taxon>Metazoa</taxon>
        <taxon>Ecdysozoa</taxon>
        <taxon>Arthropoda</taxon>
        <taxon>Hexapoda</taxon>
        <taxon>Insecta</taxon>
        <taxon>Pterygota</taxon>
        <taxon>Neoptera</taxon>
        <taxon>Paraneoptera</taxon>
        <taxon>Hemiptera</taxon>
        <taxon>Auchenorrhyncha</taxon>
        <taxon>Fulgoroidea</taxon>
        <taxon>Delphacidae</taxon>
        <taxon>Criomorphinae</taxon>
        <taxon>Laodelphax</taxon>
    </lineage>
</organism>
<proteinExistence type="predicted"/>
<evidence type="ECO:0000313" key="6">
    <source>
        <dbReference type="Proteomes" id="UP000291343"/>
    </source>
</evidence>
<protein>
    <recommendedName>
        <fullName evidence="4">Sushi domain-containing protein</fullName>
    </recommendedName>
</protein>
<dbReference type="Gene3D" id="2.10.70.10">
    <property type="entry name" value="Complement Module, domain 1"/>
    <property type="match status" value="1"/>
</dbReference>
<reference evidence="5 6" key="1">
    <citation type="journal article" date="2017" name="Gigascience">
        <title>Genome sequence of the small brown planthopper, Laodelphax striatellus.</title>
        <authorList>
            <person name="Zhu J."/>
            <person name="Jiang F."/>
            <person name="Wang X."/>
            <person name="Yang P."/>
            <person name="Bao Y."/>
            <person name="Zhao W."/>
            <person name="Wang W."/>
            <person name="Lu H."/>
            <person name="Wang Q."/>
            <person name="Cui N."/>
            <person name="Li J."/>
            <person name="Chen X."/>
            <person name="Luo L."/>
            <person name="Yu J."/>
            <person name="Kang L."/>
            <person name="Cui F."/>
        </authorList>
    </citation>
    <scope>NUCLEOTIDE SEQUENCE [LARGE SCALE GENOMIC DNA]</scope>
    <source>
        <strain evidence="5">Lst14</strain>
    </source>
</reference>
<dbReference type="InParanoid" id="A0A482X647"/>
<evidence type="ECO:0000256" key="3">
    <source>
        <dbReference type="SAM" id="SignalP"/>
    </source>
</evidence>
<evidence type="ECO:0000256" key="1">
    <source>
        <dbReference type="ARBA" id="ARBA00023157"/>
    </source>
</evidence>
<keyword evidence="2" id="KW-0768">Sushi</keyword>
<dbReference type="OrthoDB" id="547680at2759"/>
<evidence type="ECO:0000259" key="4">
    <source>
        <dbReference type="PROSITE" id="PS50923"/>
    </source>
</evidence>
<dbReference type="Proteomes" id="UP000291343">
    <property type="component" value="Unassembled WGS sequence"/>
</dbReference>
<keyword evidence="6" id="KW-1185">Reference proteome</keyword>
<dbReference type="AlphaFoldDB" id="A0A482X647"/>
<dbReference type="Pfam" id="PF00084">
    <property type="entry name" value="Sushi"/>
    <property type="match status" value="1"/>
</dbReference>
<accession>A0A482X647</accession>
<sequence>MFRSVLSLIVTFSVTCGVLLSSASSAKGCRFPGAPAHSSVFFSNNTNTNDSYSPGTTVRYVCERGFELLGPGRRLCTNDGRWTPEGIPFCDKIDLVNF</sequence>
<comment type="caution">
    <text evidence="5">The sequence shown here is derived from an EMBL/GenBank/DDBJ whole genome shotgun (WGS) entry which is preliminary data.</text>
</comment>